<dbReference type="KEGG" id="fcy:FRACYDRAFT_237263"/>
<keyword evidence="3" id="KW-1185">Reference proteome</keyword>
<sequence length="245" mass="27197">MTARFSLLNALLLLSSLLLQPKGIHGGFREGFSSKVGNEAKNKMKDEAGALNGMTREMFLMKDKEWELQPVDFSCIKNLKLRRHCQKFLNRPVHMKLSARKGKYGLRAQGQSQSGKRLRGFWRQTTPSAKGEDLLKIGYDEAVKQRLTSVEFEIQLPPVSKKSRKLPTVIYSIVVEPGSMNPKAIVPRGAGTVRILPDGHGDGEDVNTLTIGKAFVTQPMRSGIVDPGWAKGRLVFRKGRPTGVV</sequence>
<organism evidence="2 3">
    <name type="scientific">Fragilariopsis cylindrus CCMP1102</name>
    <dbReference type="NCBI Taxonomy" id="635003"/>
    <lineage>
        <taxon>Eukaryota</taxon>
        <taxon>Sar</taxon>
        <taxon>Stramenopiles</taxon>
        <taxon>Ochrophyta</taxon>
        <taxon>Bacillariophyta</taxon>
        <taxon>Bacillariophyceae</taxon>
        <taxon>Bacillariophycidae</taxon>
        <taxon>Bacillariales</taxon>
        <taxon>Bacillariaceae</taxon>
        <taxon>Fragilariopsis</taxon>
    </lineage>
</organism>
<evidence type="ECO:0000313" key="2">
    <source>
        <dbReference type="EMBL" id="OEU18975.1"/>
    </source>
</evidence>
<feature type="signal peptide" evidence="1">
    <location>
        <begin position="1"/>
        <end position="26"/>
    </location>
</feature>
<keyword evidence="1" id="KW-0732">Signal</keyword>
<protein>
    <submittedName>
        <fullName evidence="2">Uncharacterized protein</fullName>
    </submittedName>
</protein>
<accession>A0A1E7FLL7</accession>
<dbReference type="EMBL" id="KV784356">
    <property type="protein sequence ID" value="OEU18975.1"/>
    <property type="molecule type" value="Genomic_DNA"/>
</dbReference>
<evidence type="ECO:0000313" key="3">
    <source>
        <dbReference type="Proteomes" id="UP000095751"/>
    </source>
</evidence>
<dbReference type="Proteomes" id="UP000095751">
    <property type="component" value="Unassembled WGS sequence"/>
</dbReference>
<name>A0A1E7FLL7_9STRA</name>
<dbReference type="OrthoDB" id="37242at2759"/>
<dbReference type="InParanoid" id="A0A1E7FLL7"/>
<dbReference type="AlphaFoldDB" id="A0A1E7FLL7"/>
<gene>
    <name evidence="2" type="ORF">FRACYDRAFT_237263</name>
</gene>
<feature type="chain" id="PRO_5009193289" evidence="1">
    <location>
        <begin position="27"/>
        <end position="245"/>
    </location>
</feature>
<evidence type="ECO:0000256" key="1">
    <source>
        <dbReference type="SAM" id="SignalP"/>
    </source>
</evidence>
<proteinExistence type="predicted"/>
<reference evidence="2 3" key="1">
    <citation type="submission" date="2016-09" db="EMBL/GenBank/DDBJ databases">
        <title>Extensive genetic diversity and differential bi-allelic expression allows diatom success in the polar Southern Ocean.</title>
        <authorList>
            <consortium name="DOE Joint Genome Institute"/>
            <person name="Mock T."/>
            <person name="Otillar R.P."/>
            <person name="Strauss J."/>
            <person name="Dupont C."/>
            <person name="Frickenhaus S."/>
            <person name="Maumus F."/>
            <person name="Mcmullan M."/>
            <person name="Sanges R."/>
            <person name="Schmutz J."/>
            <person name="Toseland A."/>
            <person name="Valas R."/>
            <person name="Veluchamy A."/>
            <person name="Ward B.J."/>
            <person name="Allen A."/>
            <person name="Barry K."/>
            <person name="Falciatore A."/>
            <person name="Ferrante M."/>
            <person name="Fortunato A.E."/>
            <person name="Gloeckner G."/>
            <person name="Gruber A."/>
            <person name="Hipkin R."/>
            <person name="Janech M."/>
            <person name="Kroth P."/>
            <person name="Leese F."/>
            <person name="Lindquist E."/>
            <person name="Lyon B.R."/>
            <person name="Martin J."/>
            <person name="Mayer C."/>
            <person name="Parker M."/>
            <person name="Quesneville H."/>
            <person name="Raymond J."/>
            <person name="Uhlig C."/>
            <person name="Valentin K.U."/>
            <person name="Worden A.Z."/>
            <person name="Armbrust E.V."/>
            <person name="Bowler C."/>
            <person name="Green B."/>
            <person name="Moulton V."/>
            <person name="Van Oosterhout C."/>
            <person name="Grigoriev I."/>
        </authorList>
    </citation>
    <scope>NUCLEOTIDE SEQUENCE [LARGE SCALE GENOMIC DNA]</scope>
    <source>
        <strain evidence="2 3">CCMP1102</strain>
    </source>
</reference>